<dbReference type="GO" id="GO:0016787">
    <property type="term" value="F:hydrolase activity"/>
    <property type="evidence" value="ECO:0007669"/>
    <property type="project" value="UniProtKB-KW"/>
</dbReference>
<evidence type="ECO:0000256" key="12">
    <source>
        <dbReference type="ARBA" id="ARBA00022777"/>
    </source>
</evidence>
<accession>A0A267ER75</accession>
<feature type="compositionally biased region" description="Low complexity" evidence="21">
    <location>
        <begin position="443"/>
        <end position="456"/>
    </location>
</feature>
<sequence length="517" mass="58036">NQTMQATVESEQAGCATSSGSDEQDCQDDYDDDFDDIDDAELARISGLADSLDRLCVSASSGQQPQAKLLDQHQRLVDLSDRFVKPDRRTRDKADRATTDNCLDQRSLRVMFKLLQQGVLTNIEGCISAGKEANVYYAISPEYGHLAIKVYMTSVMPFKNRDKYMTGDRRLRHGVGKRSWKKVSKWAEKEFRNLLRVAQAGIPAPKPIKLKGVVLLMTLIGEEADAAPKLKDVDSDDAELWHSLYWQVVGNLRTLYQQCRLVHGDLSEYNLLYNAGQVIWIDFSQSVEHEHPQTFAFLRADCRNVNAFFSRKPVRILSDQELFEFITDPTITAENCERCLAALQDVANGREQPPDVDGAFQGVHIPRRLEEVLHYERNALLLRQGKLTQHDLLFATVSGMSHDLKGPKRTAGLLSDSGNGDANDESVVRSENNPPADDEAEHATASESGSSVTSSADEAEEDNGANRPSGQQQKRPPNETTEERKARKQALKAERREKQKSKVPKHEKKRQTKAKKK</sequence>
<dbReference type="GO" id="GO:0046872">
    <property type="term" value="F:metal ion binding"/>
    <property type="evidence" value="ECO:0007669"/>
    <property type="project" value="UniProtKB-KW"/>
</dbReference>
<evidence type="ECO:0000256" key="11">
    <source>
        <dbReference type="ARBA" id="ARBA00022741"/>
    </source>
</evidence>
<dbReference type="EC" id="2.7.11.1" evidence="4"/>
<evidence type="ECO:0000256" key="7">
    <source>
        <dbReference type="ARBA" id="ARBA00022517"/>
    </source>
</evidence>
<evidence type="ECO:0000256" key="14">
    <source>
        <dbReference type="ARBA" id="ARBA00022840"/>
    </source>
</evidence>
<dbReference type="Pfam" id="PF01163">
    <property type="entry name" value="RIO1"/>
    <property type="match status" value="1"/>
</dbReference>
<comment type="similarity">
    <text evidence="3">Belongs to the protein kinase superfamily. RIO-type Ser/Thr kinase family.</text>
</comment>
<evidence type="ECO:0000256" key="16">
    <source>
        <dbReference type="ARBA" id="ARBA00047899"/>
    </source>
</evidence>
<feature type="region of interest" description="Disordered" evidence="21">
    <location>
        <begin position="1"/>
        <end position="33"/>
    </location>
</feature>
<dbReference type="InterPro" id="IPR018935">
    <property type="entry name" value="RIO_kinase_CS"/>
</dbReference>
<comment type="catalytic activity">
    <reaction evidence="16">
        <text>L-threonyl-[protein] + ATP = O-phospho-L-threonyl-[protein] + ADP + H(+)</text>
        <dbReference type="Rhea" id="RHEA:46608"/>
        <dbReference type="Rhea" id="RHEA-COMP:11060"/>
        <dbReference type="Rhea" id="RHEA-COMP:11605"/>
        <dbReference type="ChEBI" id="CHEBI:15378"/>
        <dbReference type="ChEBI" id="CHEBI:30013"/>
        <dbReference type="ChEBI" id="CHEBI:30616"/>
        <dbReference type="ChEBI" id="CHEBI:61977"/>
        <dbReference type="ChEBI" id="CHEBI:456216"/>
        <dbReference type="EC" id="2.7.11.1"/>
    </reaction>
</comment>
<dbReference type="InterPro" id="IPR000687">
    <property type="entry name" value="RIO_kinase"/>
</dbReference>
<dbReference type="EMBL" id="NIVC01001789">
    <property type="protein sequence ID" value="PAA64040.1"/>
    <property type="molecule type" value="Genomic_DNA"/>
</dbReference>
<comment type="catalytic activity">
    <reaction evidence="17">
        <text>L-seryl-[protein] + ATP = O-phospho-L-seryl-[protein] + ADP + H(+)</text>
        <dbReference type="Rhea" id="RHEA:17989"/>
        <dbReference type="Rhea" id="RHEA-COMP:9863"/>
        <dbReference type="Rhea" id="RHEA-COMP:11604"/>
        <dbReference type="ChEBI" id="CHEBI:15378"/>
        <dbReference type="ChEBI" id="CHEBI:29999"/>
        <dbReference type="ChEBI" id="CHEBI:30616"/>
        <dbReference type="ChEBI" id="CHEBI:83421"/>
        <dbReference type="ChEBI" id="CHEBI:456216"/>
        <dbReference type="EC" id="2.7.11.1"/>
    </reaction>
</comment>
<feature type="active site" description="Proton acceptor" evidence="18">
    <location>
        <position position="265"/>
    </location>
</feature>
<feature type="compositionally biased region" description="Acidic residues" evidence="21">
    <location>
        <begin position="22"/>
        <end position="33"/>
    </location>
</feature>
<keyword evidence="14 19" id="KW-0067">ATP-binding</keyword>
<gene>
    <name evidence="23" type="ORF">BOX15_Mlig007170g1</name>
</gene>
<evidence type="ECO:0000256" key="21">
    <source>
        <dbReference type="SAM" id="MobiDB-lite"/>
    </source>
</evidence>
<feature type="compositionally biased region" description="Polar residues" evidence="21">
    <location>
        <begin position="466"/>
        <end position="479"/>
    </location>
</feature>
<dbReference type="SUPFAM" id="SSF56112">
    <property type="entry name" value="Protein kinase-like (PK-like)"/>
    <property type="match status" value="1"/>
</dbReference>
<name>A0A267ER75_9PLAT</name>
<evidence type="ECO:0000256" key="17">
    <source>
        <dbReference type="ARBA" id="ARBA00048679"/>
    </source>
</evidence>
<protein>
    <recommendedName>
        <fullName evidence="5">Serine/threonine-protein kinase RIO1</fullName>
        <ecNumber evidence="4">2.7.11.1</ecNumber>
    </recommendedName>
</protein>
<feature type="domain" description="RIO kinase" evidence="22">
    <location>
        <begin position="92"/>
        <end position="328"/>
    </location>
</feature>
<evidence type="ECO:0000256" key="13">
    <source>
        <dbReference type="ARBA" id="ARBA00022801"/>
    </source>
</evidence>
<evidence type="ECO:0000256" key="4">
    <source>
        <dbReference type="ARBA" id="ARBA00012513"/>
    </source>
</evidence>
<feature type="active site" description="4-aspartylphosphate intermediate" evidence="18">
    <location>
        <position position="282"/>
    </location>
</feature>
<comment type="caution">
    <text evidence="23">The sequence shown here is derived from an EMBL/GenBank/DDBJ whole genome shotgun (WGS) entry which is preliminary data.</text>
</comment>
<dbReference type="PIRSF" id="PIRSF038147">
    <property type="entry name" value="Ser/Thr_PK_RIO1"/>
    <property type="match status" value="1"/>
</dbReference>
<dbReference type="AlphaFoldDB" id="A0A267ER75"/>
<dbReference type="Proteomes" id="UP000215902">
    <property type="component" value="Unassembled WGS sequence"/>
</dbReference>
<dbReference type="GO" id="GO:0042254">
    <property type="term" value="P:ribosome biogenesis"/>
    <property type="evidence" value="ECO:0007669"/>
    <property type="project" value="UniProtKB-KW"/>
</dbReference>
<evidence type="ECO:0000259" key="22">
    <source>
        <dbReference type="SMART" id="SM00090"/>
    </source>
</evidence>
<keyword evidence="24" id="KW-1185">Reference proteome</keyword>
<keyword evidence="8" id="KW-0723">Serine/threonine-protein kinase</keyword>
<evidence type="ECO:0000256" key="10">
    <source>
        <dbReference type="ARBA" id="ARBA00022723"/>
    </source>
</evidence>
<evidence type="ECO:0000256" key="8">
    <source>
        <dbReference type="ARBA" id="ARBA00022527"/>
    </source>
</evidence>
<evidence type="ECO:0000256" key="9">
    <source>
        <dbReference type="ARBA" id="ARBA00022679"/>
    </source>
</evidence>
<dbReference type="SMART" id="SM00090">
    <property type="entry name" value="RIO"/>
    <property type="match status" value="1"/>
</dbReference>
<dbReference type="GO" id="GO:0005737">
    <property type="term" value="C:cytoplasm"/>
    <property type="evidence" value="ECO:0007669"/>
    <property type="project" value="UniProtKB-SubCell"/>
</dbReference>
<dbReference type="InterPro" id="IPR051272">
    <property type="entry name" value="RIO-type_Ser/Thr_kinase"/>
</dbReference>
<organism evidence="23 24">
    <name type="scientific">Macrostomum lignano</name>
    <dbReference type="NCBI Taxonomy" id="282301"/>
    <lineage>
        <taxon>Eukaryota</taxon>
        <taxon>Metazoa</taxon>
        <taxon>Spiralia</taxon>
        <taxon>Lophotrochozoa</taxon>
        <taxon>Platyhelminthes</taxon>
        <taxon>Rhabditophora</taxon>
        <taxon>Macrostomorpha</taxon>
        <taxon>Macrostomida</taxon>
        <taxon>Macrostomidae</taxon>
        <taxon>Macrostomum</taxon>
    </lineage>
</organism>
<dbReference type="PROSITE" id="PS01245">
    <property type="entry name" value="RIO1"/>
    <property type="match status" value="1"/>
</dbReference>
<keyword evidence="12" id="KW-0418">Kinase</keyword>
<feature type="binding site" evidence="19">
    <location>
        <position position="220"/>
    </location>
    <ligand>
        <name>ATP</name>
        <dbReference type="ChEBI" id="CHEBI:30616"/>
    </ligand>
</feature>
<keyword evidence="6" id="KW-0963">Cytoplasm</keyword>
<feature type="binding site" evidence="20">
    <location>
        <position position="282"/>
    </location>
    <ligand>
        <name>Mg(2+)</name>
        <dbReference type="ChEBI" id="CHEBI:18420"/>
    </ligand>
</feature>
<feature type="non-terminal residue" evidence="23">
    <location>
        <position position="1"/>
    </location>
</feature>
<dbReference type="InterPro" id="IPR018934">
    <property type="entry name" value="RIO_dom"/>
</dbReference>
<evidence type="ECO:0000256" key="18">
    <source>
        <dbReference type="PIRSR" id="PIRSR038147-1"/>
    </source>
</evidence>
<dbReference type="PROSITE" id="PS00109">
    <property type="entry name" value="PROTEIN_KINASE_TYR"/>
    <property type="match status" value="1"/>
</dbReference>
<dbReference type="PANTHER" id="PTHR45723">
    <property type="entry name" value="SERINE/THREONINE-PROTEIN KINASE RIO1"/>
    <property type="match status" value="1"/>
</dbReference>
<feature type="binding site" evidence="19">
    <location>
        <position position="149"/>
    </location>
    <ligand>
        <name>ATP</name>
        <dbReference type="ChEBI" id="CHEBI:30616"/>
    </ligand>
</feature>
<dbReference type="Gene3D" id="1.10.510.10">
    <property type="entry name" value="Transferase(Phosphotransferase) domain 1"/>
    <property type="match status" value="1"/>
</dbReference>
<feature type="compositionally biased region" description="Polar residues" evidence="21">
    <location>
        <begin position="1"/>
        <end position="21"/>
    </location>
</feature>
<evidence type="ECO:0000256" key="5">
    <source>
        <dbReference type="ARBA" id="ARBA00016038"/>
    </source>
</evidence>
<evidence type="ECO:0000256" key="3">
    <source>
        <dbReference type="ARBA" id="ARBA00009196"/>
    </source>
</evidence>
<dbReference type="STRING" id="282301.A0A267ER75"/>
<feature type="compositionally biased region" description="Basic residues" evidence="21">
    <location>
        <begin position="498"/>
        <end position="517"/>
    </location>
</feature>
<evidence type="ECO:0000256" key="20">
    <source>
        <dbReference type="PIRSR" id="PIRSR038147-3"/>
    </source>
</evidence>
<dbReference type="OrthoDB" id="205248at2759"/>
<evidence type="ECO:0000256" key="1">
    <source>
        <dbReference type="ARBA" id="ARBA00001946"/>
    </source>
</evidence>
<dbReference type="Gene3D" id="3.30.200.20">
    <property type="entry name" value="Phosphorylase Kinase, domain 1"/>
    <property type="match status" value="1"/>
</dbReference>
<feature type="binding site" evidence="19">
    <location>
        <position position="218"/>
    </location>
    <ligand>
        <name>ATP</name>
        <dbReference type="ChEBI" id="CHEBI:30616"/>
    </ligand>
</feature>
<keyword evidence="11 19" id="KW-0547">Nucleotide-binding</keyword>
<dbReference type="InterPro" id="IPR017407">
    <property type="entry name" value="Ser/Thr_kinase_Rio1"/>
</dbReference>
<dbReference type="GO" id="GO:0005524">
    <property type="term" value="F:ATP binding"/>
    <property type="evidence" value="ECO:0007669"/>
    <property type="project" value="UniProtKB-KW"/>
</dbReference>
<dbReference type="GO" id="GO:0004674">
    <property type="term" value="F:protein serine/threonine kinase activity"/>
    <property type="evidence" value="ECO:0007669"/>
    <property type="project" value="UniProtKB-KW"/>
</dbReference>
<comment type="subcellular location">
    <subcellularLocation>
        <location evidence="2">Cytoplasm</location>
    </subcellularLocation>
</comment>
<keyword evidence="9" id="KW-0808">Transferase</keyword>
<proteinExistence type="inferred from homology"/>
<evidence type="ECO:0000256" key="6">
    <source>
        <dbReference type="ARBA" id="ARBA00022490"/>
    </source>
</evidence>
<evidence type="ECO:0000256" key="2">
    <source>
        <dbReference type="ARBA" id="ARBA00004496"/>
    </source>
</evidence>
<keyword evidence="7" id="KW-0690">Ribosome biogenesis</keyword>
<comment type="cofactor">
    <cofactor evidence="1 20">
        <name>Mg(2+)</name>
        <dbReference type="ChEBI" id="CHEBI:18420"/>
    </cofactor>
</comment>
<evidence type="ECO:0000256" key="15">
    <source>
        <dbReference type="ARBA" id="ARBA00022842"/>
    </source>
</evidence>
<feature type="region of interest" description="Disordered" evidence="21">
    <location>
        <begin position="401"/>
        <end position="517"/>
    </location>
</feature>
<reference evidence="23 24" key="1">
    <citation type="submission" date="2017-06" db="EMBL/GenBank/DDBJ databases">
        <title>A platform for efficient transgenesis in Macrostomum lignano, a flatworm model organism for stem cell research.</title>
        <authorList>
            <person name="Berezikov E."/>
        </authorList>
    </citation>
    <scope>NUCLEOTIDE SEQUENCE [LARGE SCALE GENOMIC DNA]</scope>
    <source>
        <strain evidence="23">DV1</strain>
        <tissue evidence="23">Whole organism</tissue>
    </source>
</reference>
<evidence type="ECO:0000313" key="23">
    <source>
        <dbReference type="EMBL" id="PAA64040.1"/>
    </source>
</evidence>
<keyword evidence="10" id="KW-0479">Metal-binding</keyword>
<dbReference type="InterPro" id="IPR008266">
    <property type="entry name" value="Tyr_kinase_AS"/>
</dbReference>
<evidence type="ECO:0000313" key="24">
    <source>
        <dbReference type="Proteomes" id="UP000215902"/>
    </source>
</evidence>
<keyword evidence="15" id="KW-0460">Magnesium</keyword>
<evidence type="ECO:0000256" key="19">
    <source>
        <dbReference type="PIRSR" id="PIRSR038147-2"/>
    </source>
</evidence>
<dbReference type="InterPro" id="IPR011009">
    <property type="entry name" value="Kinase-like_dom_sf"/>
</dbReference>
<feature type="binding site" evidence="20">
    <location>
        <position position="270"/>
    </location>
    <ligand>
        <name>Mg(2+)</name>
        <dbReference type="ChEBI" id="CHEBI:18420"/>
    </ligand>
</feature>
<keyword evidence="13" id="KW-0378">Hydrolase</keyword>
<feature type="compositionally biased region" description="Basic and acidic residues" evidence="21">
    <location>
        <begin position="481"/>
        <end position="497"/>
    </location>
</feature>